<dbReference type="PROSITE" id="PS50157">
    <property type="entry name" value="ZINC_FINGER_C2H2_2"/>
    <property type="match status" value="1"/>
</dbReference>
<dbReference type="EnsemblPlants" id="AUR62037440-RA">
    <property type="protein sequence ID" value="AUR62037440-RA:cds"/>
    <property type="gene ID" value="AUR62037440"/>
</dbReference>
<keyword evidence="5" id="KW-0805">Transcription regulation</keyword>
<dbReference type="GO" id="GO:0005634">
    <property type="term" value="C:nucleus"/>
    <property type="evidence" value="ECO:0007669"/>
    <property type="project" value="TreeGrafter"/>
</dbReference>
<dbReference type="GO" id="GO:0000976">
    <property type="term" value="F:transcription cis-regulatory region binding"/>
    <property type="evidence" value="ECO:0007669"/>
    <property type="project" value="TreeGrafter"/>
</dbReference>
<feature type="compositionally biased region" description="Basic and acidic residues" evidence="8">
    <location>
        <begin position="169"/>
        <end position="180"/>
    </location>
</feature>
<name>A0A803MYT7_CHEQI</name>
<keyword evidence="4" id="KW-0862">Zinc</keyword>
<dbReference type="PANTHER" id="PTHR45988">
    <property type="entry name" value="C2H2 TYPE ZINC FINGER TRANSCRIPTION FACTOR FAMILY-RELATED"/>
    <property type="match status" value="1"/>
</dbReference>
<evidence type="ECO:0000256" key="6">
    <source>
        <dbReference type="ARBA" id="ARBA00023163"/>
    </source>
</evidence>
<dbReference type="Gramene" id="AUR62037440-RA">
    <property type="protein sequence ID" value="AUR62037440-RA:cds"/>
    <property type="gene ID" value="AUR62037440"/>
</dbReference>
<evidence type="ECO:0000256" key="7">
    <source>
        <dbReference type="PROSITE-ProRule" id="PRU00042"/>
    </source>
</evidence>
<dbReference type="PANTHER" id="PTHR45988:SF92">
    <property type="entry name" value="C2H2 TYPE ZINC FINGER TRANSCRIPTION FACTOR FAMILY-RELATED"/>
    <property type="match status" value="1"/>
</dbReference>
<dbReference type="GO" id="GO:0008270">
    <property type="term" value="F:zinc ion binding"/>
    <property type="evidence" value="ECO:0007669"/>
    <property type="project" value="UniProtKB-KW"/>
</dbReference>
<evidence type="ECO:0000256" key="2">
    <source>
        <dbReference type="ARBA" id="ARBA00022737"/>
    </source>
</evidence>
<protein>
    <recommendedName>
        <fullName evidence="9">C2H2-type domain-containing protein</fullName>
    </recommendedName>
</protein>
<evidence type="ECO:0000256" key="8">
    <source>
        <dbReference type="SAM" id="MobiDB-lite"/>
    </source>
</evidence>
<keyword evidence="3 7" id="KW-0863">Zinc-finger</keyword>
<organism evidence="10 11">
    <name type="scientific">Chenopodium quinoa</name>
    <name type="common">Quinoa</name>
    <dbReference type="NCBI Taxonomy" id="63459"/>
    <lineage>
        <taxon>Eukaryota</taxon>
        <taxon>Viridiplantae</taxon>
        <taxon>Streptophyta</taxon>
        <taxon>Embryophyta</taxon>
        <taxon>Tracheophyta</taxon>
        <taxon>Spermatophyta</taxon>
        <taxon>Magnoliopsida</taxon>
        <taxon>eudicotyledons</taxon>
        <taxon>Gunneridae</taxon>
        <taxon>Pentapetalae</taxon>
        <taxon>Caryophyllales</taxon>
        <taxon>Chenopodiaceae</taxon>
        <taxon>Chenopodioideae</taxon>
        <taxon>Atripliceae</taxon>
        <taxon>Chenopodium</taxon>
    </lineage>
</organism>
<evidence type="ECO:0000256" key="4">
    <source>
        <dbReference type="ARBA" id="ARBA00022833"/>
    </source>
</evidence>
<dbReference type="AlphaFoldDB" id="A0A803MYT7"/>
<dbReference type="InterPro" id="IPR013087">
    <property type="entry name" value="Znf_C2H2_type"/>
</dbReference>
<keyword evidence="6" id="KW-0804">Transcription</keyword>
<feature type="region of interest" description="Disordered" evidence="8">
    <location>
        <begin position="139"/>
        <end position="195"/>
    </location>
</feature>
<dbReference type="Pfam" id="PF13912">
    <property type="entry name" value="zf-C2H2_6"/>
    <property type="match status" value="1"/>
</dbReference>
<evidence type="ECO:0000313" key="10">
    <source>
        <dbReference type="EnsemblPlants" id="AUR62037440-RA:cds"/>
    </source>
</evidence>
<reference evidence="10" key="1">
    <citation type="journal article" date="2017" name="Nature">
        <title>The genome of Chenopodium quinoa.</title>
        <authorList>
            <person name="Jarvis D.E."/>
            <person name="Ho Y.S."/>
            <person name="Lightfoot D.J."/>
            <person name="Schmoeckel S.M."/>
            <person name="Li B."/>
            <person name="Borm T.J.A."/>
            <person name="Ohyanagi H."/>
            <person name="Mineta K."/>
            <person name="Michell C.T."/>
            <person name="Saber N."/>
            <person name="Kharbatia N.M."/>
            <person name="Rupper R.R."/>
            <person name="Sharp A.R."/>
            <person name="Dally N."/>
            <person name="Boughton B.A."/>
            <person name="Woo Y.H."/>
            <person name="Gao G."/>
            <person name="Schijlen E.G.W.M."/>
            <person name="Guo X."/>
            <person name="Momin A.A."/>
            <person name="Negrao S."/>
            <person name="Al-Babili S."/>
            <person name="Gehring C."/>
            <person name="Roessner U."/>
            <person name="Jung C."/>
            <person name="Murphy K."/>
            <person name="Arold S.T."/>
            <person name="Gojobori T."/>
            <person name="van der Linden C.G."/>
            <person name="van Loo E.N."/>
            <person name="Jellen E.N."/>
            <person name="Maughan P.J."/>
            <person name="Tester M."/>
        </authorList>
    </citation>
    <scope>NUCLEOTIDE SEQUENCE [LARGE SCALE GENOMIC DNA]</scope>
    <source>
        <strain evidence="10">cv. PI 614886</strain>
    </source>
</reference>
<keyword evidence="2" id="KW-0677">Repeat</keyword>
<feature type="compositionally biased region" description="Polar residues" evidence="8">
    <location>
        <begin position="364"/>
        <end position="392"/>
    </location>
</feature>
<evidence type="ECO:0000256" key="1">
    <source>
        <dbReference type="ARBA" id="ARBA00022723"/>
    </source>
</evidence>
<evidence type="ECO:0000256" key="5">
    <source>
        <dbReference type="ARBA" id="ARBA00023015"/>
    </source>
</evidence>
<evidence type="ECO:0000259" key="9">
    <source>
        <dbReference type="PROSITE" id="PS50157"/>
    </source>
</evidence>
<feature type="region of interest" description="Disordered" evidence="8">
    <location>
        <begin position="363"/>
        <end position="392"/>
    </location>
</feature>
<sequence length="445" mass="48050">MDLASSWVNRCSEARSFKYDINIMPAFPPGFSCNISSAVLRGNASDACSAALLLMGPGVLAVTMRANRVVVQGHVKSEGDFNVRGSFKDVLWVGKKRLKTLNRLSEKGAFNEENVRGISRTKEDPAPALGFAVRTAAGRGRAGGAGGSDRQLPVCDKWKKRKSPSHSSSSDRQKRQRSEEVTLAPPGQVTNMEVDSRVLSPNCEVTRCQRIFRGTNGYLRELFLNISEAMRNMEEFNKPDVQALGTLRVYADEIGQTLGPPPGFNLVFIGKEKQSSGLDSSTQNCILRVDGSWDKRSGHYGIGWTVTFGDDVELEGGGDFGAGISAIHAEALPTHECSICHKCFPTGQALGGHKRCHYDGSIGSGPTKSGSRTASGVTASEGVGSTISGGSTQRDFDLNMPALPEFLSVDFFKNRGQSVFSRDEEVESPHPLKKPRLVLTGAELF</sequence>
<feature type="domain" description="C2H2-type" evidence="9">
    <location>
        <begin position="335"/>
        <end position="357"/>
    </location>
</feature>
<dbReference type="InterPro" id="IPR044653">
    <property type="entry name" value="AZF1/2/3-like"/>
</dbReference>
<evidence type="ECO:0000313" key="11">
    <source>
        <dbReference type="Proteomes" id="UP000596660"/>
    </source>
</evidence>
<proteinExistence type="predicted"/>
<dbReference type="PROSITE" id="PS00028">
    <property type="entry name" value="ZINC_FINGER_C2H2_1"/>
    <property type="match status" value="1"/>
</dbReference>
<reference evidence="10" key="2">
    <citation type="submission" date="2021-03" db="UniProtKB">
        <authorList>
            <consortium name="EnsemblPlants"/>
        </authorList>
    </citation>
    <scope>IDENTIFICATION</scope>
</reference>
<keyword evidence="11" id="KW-1185">Reference proteome</keyword>
<keyword evidence="1" id="KW-0479">Metal-binding</keyword>
<dbReference type="Proteomes" id="UP000596660">
    <property type="component" value="Unplaced"/>
</dbReference>
<accession>A0A803MYT7</accession>
<evidence type="ECO:0000256" key="3">
    <source>
        <dbReference type="ARBA" id="ARBA00022771"/>
    </source>
</evidence>
<dbReference type="GO" id="GO:0003700">
    <property type="term" value="F:DNA-binding transcription factor activity"/>
    <property type="evidence" value="ECO:0007669"/>
    <property type="project" value="InterPro"/>
</dbReference>